<gene>
    <name evidence="6" type="ORF">BU26DRAFT_290287</name>
</gene>
<keyword evidence="2 5" id="KW-0812">Transmembrane</keyword>
<proteinExistence type="predicted"/>
<keyword evidence="7" id="KW-1185">Reference proteome</keyword>
<sequence>MSISLLAARRLFDDSSDSSDKNVCPTEKTGPPIVPFVGSITFHEFAYILSGVCAIVSCLMIFVVVFLHATNYSNPIQQRQIIRIVLLVPWVALFAFLIVWQEGAGEYLMESVDFGCAIAISAFLLLLCDYVLSNPGGFDDLFGEGALKRREFASDSPAWLKRVWYMVLQFIPTSIIIWLATCISLAAGTYCAASNSIHFAHIWISVFKGIVTTVAIIACLRFYKIQKQHLAPYNVFLKLFAFKGIIGLNALQTLIINILVGGGTINPSKYFTYNDLAVGLPSLILACEMPIFATLLFFAFPVSPYKGGQGPAAGPVTALIQAFNITDLLSCFVRGPMRLVREQQWGIQRANSMPLEANAGTYQSTEYGIERRDGAARYDNYNAA</sequence>
<keyword evidence="3 5" id="KW-1133">Transmembrane helix</keyword>
<dbReference type="RefSeq" id="XP_033684826.1">
    <property type="nucleotide sequence ID" value="XM_033821629.1"/>
</dbReference>
<dbReference type="GeneID" id="54574959"/>
<dbReference type="Proteomes" id="UP000800094">
    <property type="component" value="Unassembled WGS sequence"/>
</dbReference>
<feature type="transmembrane region" description="Helical" evidence="5">
    <location>
        <begin position="199"/>
        <end position="223"/>
    </location>
</feature>
<dbReference type="OrthoDB" id="5348404at2759"/>
<evidence type="ECO:0000256" key="4">
    <source>
        <dbReference type="ARBA" id="ARBA00023136"/>
    </source>
</evidence>
<accession>A0A6A6IIW9</accession>
<dbReference type="SMART" id="SM01417">
    <property type="entry name" value="Solute_trans_a"/>
    <property type="match status" value="1"/>
</dbReference>
<evidence type="ECO:0008006" key="8">
    <source>
        <dbReference type="Google" id="ProtNLM"/>
    </source>
</evidence>
<evidence type="ECO:0000256" key="1">
    <source>
        <dbReference type="ARBA" id="ARBA00004141"/>
    </source>
</evidence>
<organism evidence="6 7">
    <name type="scientific">Trematosphaeria pertusa</name>
    <dbReference type="NCBI Taxonomy" id="390896"/>
    <lineage>
        <taxon>Eukaryota</taxon>
        <taxon>Fungi</taxon>
        <taxon>Dikarya</taxon>
        <taxon>Ascomycota</taxon>
        <taxon>Pezizomycotina</taxon>
        <taxon>Dothideomycetes</taxon>
        <taxon>Pleosporomycetidae</taxon>
        <taxon>Pleosporales</taxon>
        <taxon>Massarineae</taxon>
        <taxon>Trematosphaeriaceae</taxon>
        <taxon>Trematosphaeria</taxon>
    </lineage>
</organism>
<dbReference type="EMBL" id="ML987194">
    <property type="protein sequence ID" value="KAF2249822.1"/>
    <property type="molecule type" value="Genomic_DNA"/>
</dbReference>
<evidence type="ECO:0000256" key="3">
    <source>
        <dbReference type="ARBA" id="ARBA00022989"/>
    </source>
</evidence>
<evidence type="ECO:0000313" key="7">
    <source>
        <dbReference type="Proteomes" id="UP000800094"/>
    </source>
</evidence>
<dbReference type="AlphaFoldDB" id="A0A6A6IIW9"/>
<feature type="transmembrane region" description="Helical" evidence="5">
    <location>
        <begin position="81"/>
        <end position="100"/>
    </location>
</feature>
<dbReference type="InterPro" id="IPR005178">
    <property type="entry name" value="Ostalpha/TMEM184C"/>
</dbReference>
<feature type="transmembrane region" description="Helical" evidence="5">
    <location>
        <begin position="235"/>
        <end position="260"/>
    </location>
</feature>
<feature type="transmembrane region" description="Helical" evidence="5">
    <location>
        <begin position="280"/>
        <end position="300"/>
    </location>
</feature>
<keyword evidence="4 5" id="KW-0472">Membrane</keyword>
<dbReference type="Pfam" id="PF03619">
    <property type="entry name" value="Solute_trans_a"/>
    <property type="match status" value="1"/>
</dbReference>
<evidence type="ECO:0000256" key="2">
    <source>
        <dbReference type="ARBA" id="ARBA00022692"/>
    </source>
</evidence>
<comment type="subcellular location">
    <subcellularLocation>
        <location evidence="1">Membrane</location>
        <topology evidence="1">Multi-pass membrane protein</topology>
    </subcellularLocation>
</comment>
<protein>
    <recommendedName>
        <fullName evidence="8">DUF300-domain-containing protein</fullName>
    </recommendedName>
</protein>
<feature type="transmembrane region" description="Helical" evidence="5">
    <location>
        <begin position="45"/>
        <end position="69"/>
    </location>
</feature>
<evidence type="ECO:0000313" key="6">
    <source>
        <dbReference type="EMBL" id="KAF2249822.1"/>
    </source>
</evidence>
<feature type="transmembrane region" description="Helical" evidence="5">
    <location>
        <begin position="163"/>
        <end position="187"/>
    </location>
</feature>
<name>A0A6A6IIW9_9PLEO</name>
<feature type="transmembrane region" description="Helical" evidence="5">
    <location>
        <begin position="112"/>
        <end position="132"/>
    </location>
</feature>
<dbReference type="PANTHER" id="PTHR23423">
    <property type="entry name" value="ORGANIC SOLUTE TRANSPORTER-RELATED"/>
    <property type="match status" value="1"/>
</dbReference>
<reference evidence="6" key="1">
    <citation type="journal article" date="2020" name="Stud. Mycol.">
        <title>101 Dothideomycetes genomes: a test case for predicting lifestyles and emergence of pathogens.</title>
        <authorList>
            <person name="Haridas S."/>
            <person name="Albert R."/>
            <person name="Binder M."/>
            <person name="Bloem J."/>
            <person name="Labutti K."/>
            <person name="Salamov A."/>
            <person name="Andreopoulos B."/>
            <person name="Baker S."/>
            <person name="Barry K."/>
            <person name="Bills G."/>
            <person name="Bluhm B."/>
            <person name="Cannon C."/>
            <person name="Castanera R."/>
            <person name="Culley D."/>
            <person name="Daum C."/>
            <person name="Ezra D."/>
            <person name="Gonzalez J."/>
            <person name="Henrissat B."/>
            <person name="Kuo A."/>
            <person name="Liang C."/>
            <person name="Lipzen A."/>
            <person name="Lutzoni F."/>
            <person name="Magnuson J."/>
            <person name="Mondo S."/>
            <person name="Nolan M."/>
            <person name="Ohm R."/>
            <person name="Pangilinan J."/>
            <person name="Park H.-J."/>
            <person name="Ramirez L."/>
            <person name="Alfaro M."/>
            <person name="Sun H."/>
            <person name="Tritt A."/>
            <person name="Yoshinaga Y."/>
            <person name="Zwiers L.-H."/>
            <person name="Turgeon B."/>
            <person name="Goodwin S."/>
            <person name="Spatafora J."/>
            <person name="Crous P."/>
            <person name="Grigoriev I."/>
        </authorList>
    </citation>
    <scope>NUCLEOTIDE SEQUENCE</scope>
    <source>
        <strain evidence="6">CBS 122368</strain>
    </source>
</reference>
<dbReference type="GO" id="GO:0016020">
    <property type="term" value="C:membrane"/>
    <property type="evidence" value="ECO:0007669"/>
    <property type="project" value="UniProtKB-SubCell"/>
</dbReference>
<evidence type="ECO:0000256" key="5">
    <source>
        <dbReference type="SAM" id="Phobius"/>
    </source>
</evidence>